<dbReference type="KEGG" id="sdd:D9753_00015"/>
<proteinExistence type="predicted"/>
<organism evidence="1 2">
    <name type="scientific">Streptomyces dangxiongensis</name>
    <dbReference type="NCBI Taxonomy" id="1442032"/>
    <lineage>
        <taxon>Bacteria</taxon>
        <taxon>Bacillati</taxon>
        <taxon>Actinomycetota</taxon>
        <taxon>Actinomycetes</taxon>
        <taxon>Kitasatosporales</taxon>
        <taxon>Streptomycetaceae</taxon>
        <taxon>Streptomyces</taxon>
    </lineage>
</organism>
<dbReference type="OrthoDB" id="5508807at2"/>
<accession>A0A3G2J658</accession>
<dbReference type="Proteomes" id="UP000268329">
    <property type="component" value="Plasmid unnamed1"/>
</dbReference>
<evidence type="ECO:0000313" key="1">
    <source>
        <dbReference type="EMBL" id="AYN37664.1"/>
    </source>
</evidence>
<dbReference type="EMBL" id="CP033072">
    <property type="protein sequence ID" value="AYN37664.1"/>
    <property type="molecule type" value="Genomic_DNA"/>
</dbReference>
<geneLocation type="plasmid" evidence="1">
    <name>unnamed1</name>
</geneLocation>
<name>A0A3G2J658_9ACTN</name>
<sequence length="334" mass="37266">MHRPARVTSEHFRSLPIVSRGITTAVTNLTFSASWPLVARTEPEGIRVTVDDTEDEDGQEAEREARRDLYRYVTADRHAAEYIAVMDQFTRTLLTDLSAAEVSEALAELGILLSAEEAETRCYSLVGWGNLLPVARDPRVPSIAALSHSRVRFQVTQLGALVHQQVTELLSRRDGAREVARELLGSMASLLKNILAQARNPRAIDAETLAADVTTVFTSHTYFTDTVRQFYAYLASVLARYDLAGEEYATFKGLLLEYVHLIDTDVSRYSPAVRQRLEELLPWWTMSWPRWAHCPPWPPRTELRSNGCRDAGTGTGLNYCPGTGATAASRARLT</sequence>
<reference evidence="1 2" key="1">
    <citation type="submission" date="2018-10" db="EMBL/GenBank/DDBJ databases">
        <title>The genome of Streptomyces dangxiongensis Z022.</title>
        <authorList>
            <person name="Zhang B."/>
        </authorList>
    </citation>
    <scope>NUCLEOTIDE SEQUENCE [LARGE SCALE GENOMIC DNA]</scope>
    <source>
        <strain evidence="1 2">Z022</strain>
        <plasmid evidence="1 2">unnamed1</plasmid>
    </source>
</reference>
<keyword evidence="1" id="KW-0614">Plasmid</keyword>
<dbReference type="InterPro" id="IPR013493">
    <property type="entry name" value="CHP02677"/>
</dbReference>
<dbReference type="Pfam" id="PF09660">
    <property type="entry name" value="DUF2397"/>
    <property type="match status" value="1"/>
</dbReference>
<evidence type="ECO:0000313" key="2">
    <source>
        <dbReference type="Proteomes" id="UP000268329"/>
    </source>
</evidence>
<gene>
    <name evidence="1" type="ORF">D9753_00015</name>
</gene>
<dbReference type="AlphaFoldDB" id="A0A3G2J658"/>
<protein>
    <submittedName>
        <fullName evidence="1">DUF2397 family protein</fullName>
    </submittedName>
</protein>
<keyword evidence="2" id="KW-1185">Reference proteome</keyword>